<reference evidence="1" key="1">
    <citation type="submission" date="2022-07" db="EMBL/GenBank/DDBJ databases">
        <title>Taxonomy of Novel Oxalotrophic and Methylotrophic Bacteria.</title>
        <authorList>
            <person name="Sahin N."/>
            <person name="Tani A."/>
        </authorList>
    </citation>
    <scope>NUCLEOTIDE SEQUENCE</scope>
    <source>
        <strain evidence="1">AM327</strain>
    </source>
</reference>
<gene>
    <name evidence="1" type="ORF">NBRC110019_08790</name>
</gene>
<sequence>MRNLLVYLLFLLIFFGCSYSKKDLVGIYVKTPSVNTNDTLYLYENNEYTQKIYFKTVELF</sequence>
<organism evidence="1 2">
    <name type="scientific">Neptunitalea chrysea</name>
    <dbReference type="NCBI Taxonomy" id="1647581"/>
    <lineage>
        <taxon>Bacteria</taxon>
        <taxon>Pseudomonadati</taxon>
        <taxon>Bacteroidota</taxon>
        <taxon>Flavobacteriia</taxon>
        <taxon>Flavobacteriales</taxon>
        <taxon>Flavobacteriaceae</taxon>
        <taxon>Neptunitalea</taxon>
    </lineage>
</organism>
<proteinExistence type="predicted"/>
<evidence type="ECO:0008006" key="3">
    <source>
        <dbReference type="Google" id="ProtNLM"/>
    </source>
</evidence>
<dbReference type="PROSITE" id="PS51257">
    <property type="entry name" value="PROKAR_LIPOPROTEIN"/>
    <property type="match status" value="1"/>
</dbReference>
<accession>A0A9W6B562</accession>
<dbReference type="Proteomes" id="UP001143545">
    <property type="component" value="Unassembled WGS sequence"/>
</dbReference>
<protein>
    <recommendedName>
        <fullName evidence="3">Lipoprotein</fullName>
    </recommendedName>
</protein>
<evidence type="ECO:0000313" key="1">
    <source>
        <dbReference type="EMBL" id="GLB51840.1"/>
    </source>
</evidence>
<comment type="caution">
    <text evidence="1">The sequence shown here is derived from an EMBL/GenBank/DDBJ whole genome shotgun (WGS) entry which is preliminary data.</text>
</comment>
<name>A0A9W6B562_9FLAO</name>
<dbReference type="EMBL" id="BRVP01000005">
    <property type="protein sequence ID" value="GLB51840.1"/>
    <property type="molecule type" value="Genomic_DNA"/>
</dbReference>
<evidence type="ECO:0000313" key="2">
    <source>
        <dbReference type="Proteomes" id="UP001143545"/>
    </source>
</evidence>
<keyword evidence="2" id="KW-1185">Reference proteome</keyword>
<dbReference type="AlphaFoldDB" id="A0A9W6B562"/>